<dbReference type="InterPro" id="IPR030671">
    <property type="entry name" value="Sec61-beta/Sbh"/>
</dbReference>
<evidence type="ECO:0000256" key="8">
    <source>
        <dbReference type="ARBA" id="ARBA00022927"/>
    </source>
</evidence>
<dbReference type="PROSITE" id="PS00914">
    <property type="entry name" value="SYNTAXIN"/>
    <property type="match status" value="1"/>
</dbReference>
<dbReference type="InterPro" id="IPR000727">
    <property type="entry name" value="T_SNARE_dom"/>
</dbReference>
<keyword evidence="7" id="KW-0256">Endoplasmic reticulum</keyword>
<feature type="non-terminal residue" evidence="17">
    <location>
        <position position="1"/>
    </location>
</feature>
<proteinExistence type="inferred from homology"/>
<dbReference type="SMART" id="SM00397">
    <property type="entry name" value="t_SNARE"/>
    <property type="match status" value="1"/>
</dbReference>
<evidence type="ECO:0000256" key="15">
    <source>
        <dbReference type="SAM" id="Phobius"/>
    </source>
</evidence>
<evidence type="ECO:0000256" key="6">
    <source>
        <dbReference type="ARBA" id="ARBA00022692"/>
    </source>
</evidence>
<feature type="compositionally biased region" description="Low complexity" evidence="14">
    <location>
        <begin position="39"/>
        <end position="49"/>
    </location>
</feature>
<keyword evidence="6 15" id="KW-0812">Transmembrane</keyword>
<dbReference type="PANTHER" id="PTHR13509">
    <property type="entry name" value="SEC61 SUBUNIT BETA"/>
    <property type="match status" value="1"/>
</dbReference>
<keyword evidence="9 15" id="KW-1133">Transmembrane helix</keyword>
<keyword evidence="8" id="KW-0653">Protein transport</keyword>
<comment type="similarity">
    <text evidence="3">Belongs to the SEC61-beta family.</text>
</comment>
<dbReference type="FunFam" id="1.20.5.110:FF:000006">
    <property type="entry name" value="Syntaxin 6"/>
    <property type="match status" value="1"/>
</dbReference>
<keyword evidence="18" id="KW-1185">Reference proteome</keyword>
<name>A0AAV6P2C6_9ROSI</name>
<dbReference type="GO" id="GO:0006886">
    <property type="term" value="P:intracellular protein transport"/>
    <property type="evidence" value="ECO:0007669"/>
    <property type="project" value="InterPro"/>
</dbReference>
<dbReference type="EMBL" id="JAGKQH010000002">
    <property type="protein sequence ID" value="KAG6605540.1"/>
    <property type="molecule type" value="Genomic_DNA"/>
</dbReference>
<feature type="coiled-coil region" evidence="13">
    <location>
        <begin position="374"/>
        <end position="401"/>
    </location>
</feature>
<evidence type="ECO:0000256" key="14">
    <source>
        <dbReference type="SAM" id="MobiDB-lite"/>
    </source>
</evidence>
<accession>A0AAV6P2C6</accession>
<evidence type="ECO:0000256" key="5">
    <source>
        <dbReference type="ARBA" id="ARBA00022448"/>
    </source>
</evidence>
<keyword evidence="12 15" id="KW-0472">Membrane</keyword>
<evidence type="ECO:0000256" key="13">
    <source>
        <dbReference type="SAM" id="Coils"/>
    </source>
</evidence>
<dbReference type="Proteomes" id="UP000685013">
    <property type="component" value="Chromosome 2"/>
</dbReference>
<keyword evidence="10" id="KW-0811">Translocation</keyword>
<organism evidence="17 18">
    <name type="scientific">Cucurbita argyrosperma subsp. sororia</name>
    <dbReference type="NCBI Taxonomy" id="37648"/>
    <lineage>
        <taxon>Eukaryota</taxon>
        <taxon>Viridiplantae</taxon>
        <taxon>Streptophyta</taxon>
        <taxon>Embryophyta</taxon>
        <taxon>Tracheophyta</taxon>
        <taxon>Spermatophyta</taxon>
        <taxon>Magnoliopsida</taxon>
        <taxon>eudicotyledons</taxon>
        <taxon>Gunneridae</taxon>
        <taxon>Pentapetalae</taxon>
        <taxon>rosids</taxon>
        <taxon>fabids</taxon>
        <taxon>Cucurbitales</taxon>
        <taxon>Cucurbitaceae</taxon>
        <taxon>Cucurbiteae</taxon>
        <taxon>Cucurbita</taxon>
    </lineage>
</organism>
<dbReference type="GO" id="GO:0005784">
    <property type="term" value="C:Sec61 translocon complex"/>
    <property type="evidence" value="ECO:0007669"/>
    <property type="project" value="InterPro"/>
</dbReference>
<evidence type="ECO:0000313" key="18">
    <source>
        <dbReference type="Proteomes" id="UP000685013"/>
    </source>
</evidence>
<reference evidence="17 18" key="1">
    <citation type="journal article" date="2021" name="Hortic Res">
        <title>The domestication of Cucurbita argyrosperma as revealed by the genome of its wild relative.</title>
        <authorList>
            <person name="Barrera-Redondo J."/>
            <person name="Sanchez-de la Vega G."/>
            <person name="Aguirre-Liguori J.A."/>
            <person name="Castellanos-Morales G."/>
            <person name="Gutierrez-Guerrero Y.T."/>
            <person name="Aguirre-Dugua X."/>
            <person name="Aguirre-Planter E."/>
            <person name="Tenaillon M.I."/>
            <person name="Lira-Saade R."/>
            <person name="Eguiarte L.E."/>
        </authorList>
    </citation>
    <scope>NUCLEOTIDE SEQUENCE [LARGE SCALE GENOMIC DNA]</scope>
    <source>
        <strain evidence="17">JBR-2021</strain>
    </source>
</reference>
<feature type="compositionally biased region" description="Low complexity" evidence="14">
    <location>
        <begin position="1"/>
        <end position="16"/>
    </location>
</feature>
<comment type="subcellular location">
    <subcellularLocation>
        <location evidence="2">Endoplasmic reticulum membrane</location>
        <topology evidence="2">Single-pass membrane protein</topology>
    </subcellularLocation>
    <subcellularLocation>
        <location evidence="1">Membrane</location>
        <topology evidence="1">Single-pass type IV membrane protein</topology>
    </subcellularLocation>
</comment>
<comment type="similarity">
    <text evidence="4">Belongs to the syntaxin family.</text>
</comment>
<evidence type="ECO:0000256" key="4">
    <source>
        <dbReference type="ARBA" id="ARBA00009063"/>
    </source>
</evidence>
<dbReference type="InterPro" id="IPR006012">
    <property type="entry name" value="Syntaxin/epimorphin_CS"/>
</dbReference>
<comment type="caution">
    <text evidence="17">The sequence shown here is derived from an EMBL/GenBank/DDBJ whole genome shotgun (WGS) entry which is preliminary data.</text>
</comment>
<evidence type="ECO:0000256" key="10">
    <source>
        <dbReference type="ARBA" id="ARBA00023010"/>
    </source>
</evidence>
<sequence length="433" mass="47519">MARGTSQSQSASSSTSRPGVVAPRGSAAATAGLRRRRLGSTSGAGTTGLVSGGSSGGGNMLRFYTDDAPGLKISPTVVLVVSLCFIGFVTGLHVFGGNGRSICFSCIFETALYAGRLRVREEKGFDGYVPNEEQTIFRPFLSPNLCLLLLLPPSPSSSSASARDAKMTVIDVIFRVDSICKKYEKYDVEKQRELNAYGDDVFARLYAAVELEIEAALQKYESACTEKNRAAAVAMNAEVRRKKARLMDEVPKLHKLSRKKIKGVPKEELEVRGDLVLALEERIKAIPDGSTTGKPSGGWASTSSNNIKFDSTTDGHFESEYFQQSEESSQFRQEYDMRKMKQDEGLDVISEGLDMLKNLAHDMNEELDRQVPLIDEIDSKVDKVTNEMKNTNVRLKQTLNEVRSSQNFCIDIILLCIILGIASYLYNILSGNG</sequence>
<evidence type="ECO:0000256" key="1">
    <source>
        <dbReference type="ARBA" id="ARBA00004211"/>
    </source>
</evidence>
<keyword evidence="5" id="KW-0813">Transport</keyword>
<evidence type="ECO:0000259" key="16">
    <source>
        <dbReference type="PROSITE" id="PS50192"/>
    </source>
</evidence>
<feature type="domain" description="T-SNARE coiled-coil homology" evidence="16">
    <location>
        <begin position="336"/>
        <end position="398"/>
    </location>
</feature>
<feature type="region of interest" description="Disordered" evidence="14">
    <location>
        <begin position="1"/>
        <end position="51"/>
    </location>
</feature>
<feature type="compositionally biased region" description="Polar residues" evidence="14">
    <location>
        <begin position="289"/>
        <end position="307"/>
    </location>
</feature>
<evidence type="ECO:0000256" key="7">
    <source>
        <dbReference type="ARBA" id="ARBA00022824"/>
    </source>
</evidence>
<gene>
    <name evidence="17" type="primary">SYP71</name>
    <name evidence="17" type="ORF">SDJN03_02857</name>
</gene>
<evidence type="ECO:0000256" key="9">
    <source>
        <dbReference type="ARBA" id="ARBA00022989"/>
    </source>
</evidence>
<keyword evidence="11 13" id="KW-0175">Coiled coil</keyword>
<dbReference type="PROSITE" id="PS50192">
    <property type="entry name" value="T_SNARE"/>
    <property type="match status" value="1"/>
</dbReference>
<dbReference type="CDD" id="cd15841">
    <property type="entry name" value="SNARE_Qc"/>
    <property type="match status" value="1"/>
</dbReference>
<evidence type="ECO:0000313" key="17">
    <source>
        <dbReference type="EMBL" id="KAG6605540.1"/>
    </source>
</evidence>
<dbReference type="Pfam" id="PF05739">
    <property type="entry name" value="SNARE"/>
    <property type="match status" value="1"/>
</dbReference>
<feature type="region of interest" description="Disordered" evidence="14">
    <location>
        <begin position="287"/>
        <end position="307"/>
    </location>
</feature>
<feature type="transmembrane region" description="Helical" evidence="15">
    <location>
        <begin position="408"/>
        <end position="429"/>
    </location>
</feature>
<evidence type="ECO:0000256" key="3">
    <source>
        <dbReference type="ARBA" id="ARBA00006103"/>
    </source>
</evidence>
<dbReference type="GO" id="GO:0005484">
    <property type="term" value="F:SNAP receptor activity"/>
    <property type="evidence" value="ECO:0007669"/>
    <property type="project" value="InterPro"/>
</dbReference>
<dbReference type="InterPro" id="IPR016482">
    <property type="entry name" value="SecG/Sec61-beta/Sbh"/>
</dbReference>
<dbReference type="Pfam" id="PF03911">
    <property type="entry name" value="Sec61_beta"/>
    <property type="match status" value="1"/>
</dbReference>
<protein>
    <submittedName>
        <fullName evidence="17">Syntaxin-71</fullName>
    </submittedName>
</protein>
<feature type="transmembrane region" description="Helical" evidence="15">
    <location>
        <begin position="73"/>
        <end position="95"/>
    </location>
</feature>
<dbReference type="AlphaFoldDB" id="A0AAV6P2C6"/>
<evidence type="ECO:0000256" key="12">
    <source>
        <dbReference type="ARBA" id="ARBA00023136"/>
    </source>
</evidence>
<evidence type="ECO:0000256" key="11">
    <source>
        <dbReference type="ARBA" id="ARBA00023054"/>
    </source>
</evidence>
<evidence type="ECO:0000256" key="2">
    <source>
        <dbReference type="ARBA" id="ARBA00004389"/>
    </source>
</evidence>